<dbReference type="Gene3D" id="2.130.10.10">
    <property type="entry name" value="YVTN repeat-like/Quinoprotein amine dehydrogenase"/>
    <property type="match status" value="1"/>
</dbReference>
<evidence type="ECO:0000313" key="4">
    <source>
        <dbReference type="EMBL" id="NYG37634.1"/>
    </source>
</evidence>
<evidence type="ECO:0000256" key="1">
    <source>
        <dbReference type="ARBA" id="ARBA00022574"/>
    </source>
</evidence>
<dbReference type="SMART" id="SM00320">
    <property type="entry name" value="WD40"/>
    <property type="match status" value="4"/>
</dbReference>
<evidence type="ECO:0000256" key="3">
    <source>
        <dbReference type="PROSITE-ProRule" id="PRU00221"/>
    </source>
</evidence>
<dbReference type="InterPro" id="IPR051179">
    <property type="entry name" value="WD_repeat_multifunction"/>
</dbReference>
<dbReference type="AlphaFoldDB" id="A0A852XB59"/>
<keyword evidence="5" id="KW-1185">Reference proteome</keyword>
<dbReference type="InterPro" id="IPR015943">
    <property type="entry name" value="WD40/YVTN_repeat-like_dom_sf"/>
</dbReference>
<feature type="repeat" description="WD" evidence="3">
    <location>
        <begin position="54"/>
        <end position="78"/>
    </location>
</feature>
<proteinExistence type="predicted"/>
<dbReference type="SUPFAM" id="SSF101908">
    <property type="entry name" value="Putative isomerase YbhE"/>
    <property type="match status" value="1"/>
</dbReference>
<reference evidence="4 5" key="1">
    <citation type="submission" date="2020-07" db="EMBL/GenBank/DDBJ databases">
        <title>Sequencing the genomes of 1000 actinobacteria strains.</title>
        <authorList>
            <person name="Klenk H.-P."/>
        </authorList>
    </citation>
    <scope>NUCLEOTIDE SEQUENCE [LARGE SCALE GENOMIC DNA]</scope>
    <source>
        <strain evidence="4 5">DSM 24723</strain>
    </source>
</reference>
<dbReference type="Pfam" id="PF00400">
    <property type="entry name" value="WD40"/>
    <property type="match status" value="1"/>
</dbReference>
<keyword evidence="1 3" id="KW-0853">WD repeat</keyword>
<comment type="caution">
    <text evidence="4">The sequence shown here is derived from an EMBL/GenBank/DDBJ whole genome shotgun (WGS) entry which is preliminary data.</text>
</comment>
<keyword evidence="2" id="KW-0677">Repeat</keyword>
<dbReference type="EMBL" id="JACBZX010000001">
    <property type="protein sequence ID" value="NYG37634.1"/>
    <property type="molecule type" value="Genomic_DNA"/>
</dbReference>
<protein>
    <submittedName>
        <fullName evidence="4">WD40 repeat protein</fullName>
    </submittedName>
</protein>
<evidence type="ECO:0000256" key="2">
    <source>
        <dbReference type="ARBA" id="ARBA00022737"/>
    </source>
</evidence>
<evidence type="ECO:0000313" key="5">
    <source>
        <dbReference type="Proteomes" id="UP000592181"/>
    </source>
</evidence>
<dbReference type="PANTHER" id="PTHR19857:SF8">
    <property type="entry name" value="ANGIO-ASSOCIATED MIGRATORY CELL PROTEIN"/>
    <property type="match status" value="1"/>
</dbReference>
<organism evidence="4 5">
    <name type="scientific">Janibacter alkaliphilus</name>
    <dbReference type="NCBI Taxonomy" id="1069963"/>
    <lineage>
        <taxon>Bacteria</taxon>
        <taxon>Bacillati</taxon>
        <taxon>Actinomycetota</taxon>
        <taxon>Actinomycetes</taxon>
        <taxon>Micrococcales</taxon>
        <taxon>Intrasporangiaceae</taxon>
        <taxon>Janibacter</taxon>
    </lineage>
</organism>
<gene>
    <name evidence="4" type="ORF">BJY28_002103</name>
</gene>
<dbReference type="PANTHER" id="PTHR19857">
    <property type="entry name" value="MITOCHONDRIAL DIVISION PROTEIN 1-RELATED"/>
    <property type="match status" value="1"/>
</dbReference>
<sequence length="206" mass="21627">MPSDSEASTLVWSPTDPVVAVTHVDGVVRLVDVADATEPVLLAEITQSDIRQPAVAFSPEGSVLAIGGSEGELQLWDIGEPTEPSRVGPPLVGPSSLIQWAAFSPDGGQVVATTNAGQAWVWDITDRAHPREHAVLGPIDGGLFGVGFNPRGDTIMAGGTNARVNVWSLDVDSVADRVCRELGDPLTEDEWSQHVRGSGFQDPCAG</sequence>
<dbReference type="PROSITE" id="PS50082">
    <property type="entry name" value="WD_REPEATS_2"/>
    <property type="match status" value="1"/>
</dbReference>
<name>A0A852XB59_9MICO</name>
<dbReference type="Proteomes" id="UP000592181">
    <property type="component" value="Unassembled WGS sequence"/>
</dbReference>
<dbReference type="InterPro" id="IPR001680">
    <property type="entry name" value="WD40_rpt"/>
</dbReference>
<accession>A0A852XB59</accession>
<dbReference type="RefSeq" id="WP_179462973.1">
    <property type="nucleotide sequence ID" value="NZ_JACBZX010000001.1"/>
</dbReference>